<gene>
    <name evidence="1" type="ORF">SteCoe_12314</name>
</gene>
<evidence type="ECO:0000313" key="1">
    <source>
        <dbReference type="EMBL" id="OMJ86249.1"/>
    </source>
</evidence>
<protein>
    <submittedName>
        <fullName evidence="1">Uncharacterized protein</fullName>
    </submittedName>
</protein>
<sequence length="250" mass="29837">MSFNFCENEDYQGAEMIYFFEDQECSTNNSFFYSESADCNSFTVLNDDQFNQKLIQPNSKKGKSLNALKKFTKKSEPKNESHEKIKVKQPKKEYIRTKLIRGHKRAIRQAITNQFPKKTIHKVDELNKIQYDSWEIFKNNAIKLCPQIIELSKTENGPLTDGKNRRLLEKTKDFHYKTWNDYFVKDYFSNQYIRESFKLYIDVIFAVMDCDDLCTRFGFNCCQSEKHLTCCIEAWNELYYQLKNDFTMQI</sequence>
<dbReference type="AlphaFoldDB" id="A0A1R2CB70"/>
<evidence type="ECO:0000313" key="2">
    <source>
        <dbReference type="Proteomes" id="UP000187209"/>
    </source>
</evidence>
<proteinExistence type="predicted"/>
<name>A0A1R2CB70_9CILI</name>
<dbReference type="Proteomes" id="UP000187209">
    <property type="component" value="Unassembled WGS sequence"/>
</dbReference>
<dbReference type="EMBL" id="MPUH01000212">
    <property type="protein sequence ID" value="OMJ86249.1"/>
    <property type="molecule type" value="Genomic_DNA"/>
</dbReference>
<comment type="caution">
    <text evidence="1">The sequence shown here is derived from an EMBL/GenBank/DDBJ whole genome shotgun (WGS) entry which is preliminary data.</text>
</comment>
<keyword evidence="2" id="KW-1185">Reference proteome</keyword>
<accession>A0A1R2CB70</accession>
<organism evidence="1 2">
    <name type="scientific">Stentor coeruleus</name>
    <dbReference type="NCBI Taxonomy" id="5963"/>
    <lineage>
        <taxon>Eukaryota</taxon>
        <taxon>Sar</taxon>
        <taxon>Alveolata</taxon>
        <taxon>Ciliophora</taxon>
        <taxon>Postciliodesmatophora</taxon>
        <taxon>Heterotrichea</taxon>
        <taxon>Heterotrichida</taxon>
        <taxon>Stentoridae</taxon>
        <taxon>Stentor</taxon>
    </lineage>
</organism>
<reference evidence="1 2" key="1">
    <citation type="submission" date="2016-11" db="EMBL/GenBank/DDBJ databases">
        <title>The macronuclear genome of Stentor coeruleus: a giant cell with tiny introns.</title>
        <authorList>
            <person name="Slabodnick M."/>
            <person name="Ruby J.G."/>
            <person name="Reiff S.B."/>
            <person name="Swart E.C."/>
            <person name="Gosai S."/>
            <person name="Prabakaran S."/>
            <person name="Witkowska E."/>
            <person name="Larue G.E."/>
            <person name="Fisher S."/>
            <person name="Freeman R.M."/>
            <person name="Gunawardena J."/>
            <person name="Chu W."/>
            <person name="Stover N.A."/>
            <person name="Gregory B.D."/>
            <person name="Nowacki M."/>
            <person name="Derisi J."/>
            <person name="Roy S.W."/>
            <person name="Marshall W.F."/>
            <person name="Sood P."/>
        </authorList>
    </citation>
    <scope>NUCLEOTIDE SEQUENCE [LARGE SCALE GENOMIC DNA]</scope>
    <source>
        <strain evidence="1">WM001</strain>
    </source>
</reference>